<comment type="similarity">
    <text evidence="2 15">Belongs to the FPG family.</text>
</comment>
<dbReference type="PATRIC" id="fig|1703779.3.peg.1005"/>
<dbReference type="SMART" id="SM00898">
    <property type="entry name" value="Fapy_DNA_glyco"/>
    <property type="match status" value="1"/>
</dbReference>
<dbReference type="SMART" id="SM01232">
    <property type="entry name" value="H2TH"/>
    <property type="match status" value="1"/>
</dbReference>
<evidence type="ECO:0000256" key="4">
    <source>
        <dbReference type="ARBA" id="ARBA00022723"/>
    </source>
</evidence>
<feature type="active site" description="Proton donor; for beta-elimination activity" evidence="15">
    <location>
        <position position="59"/>
    </location>
</feature>
<evidence type="ECO:0000256" key="12">
    <source>
        <dbReference type="ARBA" id="ARBA00023268"/>
    </source>
</evidence>
<evidence type="ECO:0000256" key="10">
    <source>
        <dbReference type="ARBA" id="ARBA00023204"/>
    </source>
</evidence>
<evidence type="ECO:0000256" key="5">
    <source>
        <dbReference type="ARBA" id="ARBA00022763"/>
    </source>
</evidence>
<dbReference type="Pfam" id="PF06827">
    <property type="entry name" value="zf-FPG_IleRS"/>
    <property type="match status" value="1"/>
</dbReference>
<evidence type="ECO:0000256" key="7">
    <source>
        <dbReference type="ARBA" id="ARBA00022801"/>
    </source>
</evidence>
<keyword evidence="12 15" id="KW-0511">Multifunctional enzyme</keyword>
<feature type="active site" description="Proton donor" evidence="15">
    <location>
        <position position="3"/>
    </location>
</feature>
<dbReference type="GO" id="GO:0006284">
    <property type="term" value="P:base-excision repair"/>
    <property type="evidence" value="ECO:0007669"/>
    <property type="project" value="InterPro"/>
</dbReference>
<name>A0A0S8FTT9_UNCW3</name>
<feature type="domain" description="FPG-type" evidence="16">
    <location>
        <begin position="240"/>
        <end position="274"/>
    </location>
</feature>
<dbReference type="NCBIfam" id="NF002211">
    <property type="entry name" value="PRK01103.1"/>
    <property type="match status" value="1"/>
</dbReference>
<feature type="active site" description="Proton donor; for delta-elimination activity" evidence="15">
    <location>
        <position position="264"/>
    </location>
</feature>
<dbReference type="Pfam" id="PF01149">
    <property type="entry name" value="Fapy_DNA_glyco"/>
    <property type="match status" value="1"/>
</dbReference>
<dbReference type="InterPro" id="IPR010979">
    <property type="entry name" value="Ribosomal_uS13-like_H2TH"/>
</dbReference>
<dbReference type="CDD" id="cd08966">
    <property type="entry name" value="EcFpg-like_N"/>
    <property type="match status" value="1"/>
</dbReference>
<evidence type="ECO:0000259" key="17">
    <source>
        <dbReference type="PROSITE" id="PS51068"/>
    </source>
</evidence>
<feature type="binding site" evidence="15">
    <location>
        <position position="155"/>
    </location>
    <ligand>
        <name>DNA</name>
        <dbReference type="ChEBI" id="CHEBI:16991"/>
    </ligand>
</feature>
<proteinExistence type="inferred from homology"/>
<dbReference type="PROSITE" id="PS51068">
    <property type="entry name" value="FPG_CAT"/>
    <property type="match status" value="1"/>
</dbReference>
<dbReference type="InterPro" id="IPR012319">
    <property type="entry name" value="FPG_cat"/>
</dbReference>
<keyword evidence="8 15" id="KW-0862">Zinc</keyword>
<dbReference type="Gene3D" id="1.10.8.50">
    <property type="match status" value="1"/>
</dbReference>
<evidence type="ECO:0000256" key="2">
    <source>
        <dbReference type="ARBA" id="ARBA00009409"/>
    </source>
</evidence>
<evidence type="ECO:0000256" key="14">
    <source>
        <dbReference type="ARBA" id="ARBA00044632"/>
    </source>
</evidence>
<evidence type="ECO:0000256" key="15">
    <source>
        <dbReference type="HAMAP-Rule" id="MF_00103"/>
    </source>
</evidence>
<keyword evidence="13 15" id="KW-0326">Glycosidase</keyword>
<dbReference type="GO" id="GO:0034039">
    <property type="term" value="F:8-oxo-7,8-dihydroguanine DNA N-glycosylase activity"/>
    <property type="evidence" value="ECO:0007669"/>
    <property type="project" value="TreeGrafter"/>
</dbReference>
<keyword evidence="9 15" id="KW-0238">DNA-binding</keyword>
<sequence length="274" mass="31802">MPELPEVETIKRELRPRIRNQRIVDCTILRPDVIAHPRPSSFCREIIGEKIRDVTRKAKYLILELSNGKRIIIHLRLSGTMALAPIDVEPEKFTRLVLRLEDCQLLFKEPRVLGRIYLLKNREKPSNLKGYFSLGCEPISSDFDFTYLRSKIKHRKARIKSLLLDQNICAGVGNIYSDEALYRAGIRPLRRAHRITKQETTRLIESLKDVLHEGIANFGTSVSDYRRTDGKDGNFQNFLYVYGREDEPCRKCGTIIKLQKIGNRSTRYCPKCQK</sequence>
<dbReference type="EC" id="3.2.2.23" evidence="15"/>
<organism evidence="18 19">
    <name type="scientific">candidate division WOR_3 bacterium SM23_42</name>
    <dbReference type="NCBI Taxonomy" id="1703779"/>
    <lineage>
        <taxon>Bacteria</taxon>
        <taxon>Bacteria division WOR-3</taxon>
    </lineage>
</organism>
<dbReference type="Gene3D" id="3.20.190.10">
    <property type="entry name" value="MutM-like, N-terminal"/>
    <property type="match status" value="1"/>
</dbReference>
<dbReference type="Proteomes" id="UP000051373">
    <property type="component" value="Unassembled WGS sequence"/>
</dbReference>
<evidence type="ECO:0000256" key="6">
    <source>
        <dbReference type="ARBA" id="ARBA00022771"/>
    </source>
</evidence>
<keyword evidence="7 15" id="KW-0378">Hydrolase</keyword>
<comment type="subunit">
    <text evidence="3 15">Monomer.</text>
</comment>
<comment type="cofactor">
    <cofactor evidence="15">
        <name>Zn(2+)</name>
        <dbReference type="ChEBI" id="CHEBI:29105"/>
    </cofactor>
    <text evidence="15">Binds 1 zinc ion per subunit.</text>
</comment>
<dbReference type="InterPro" id="IPR015886">
    <property type="entry name" value="H2TH_FPG"/>
</dbReference>
<evidence type="ECO:0000256" key="9">
    <source>
        <dbReference type="ARBA" id="ARBA00023125"/>
    </source>
</evidence>
<dbReference type="InterPro" id="IPR010663">
    <property type="entry name" value="Znf_FPG/IleRS"/>
</dbReference>
<keyword evidence="10 15" id="KW-0234">DNA repair</keyword>
<keyword evidence="4 15" id="KW-0479">Metal-binding</keyword>
<comment type="function">
    <text evidence="15">Involved in base excision repair of DNA damaged by oxidation or by mutagenic agents. Acts as DNA glycosylase that recognizes and removes damaged bases. Has a preference for oxidized purines, such as 7,8-dihydro-8-oxoguanine (8-oxoG). Has AP (apurinic/apyrimidinic) lyase activity and introduces nicks in the DNA strand. Cleaves the DNA backbone by beta-delta elimination to generate a single-strand break at the site of the removed base with both 3'- and 5'-phosphates.</text>
</comment>
<dbReference type="InterPro" id="IPR015887">
    <property type="entry name" value="DNA_glyclase_Znf_dom_DNA_BS"/>
</dbReference>
<dbReference type="SUPFAM" id="SSF57716">
    <property type="entry name" value="Glucocorticoid receptor-like (DNA-binding domain)"/>
    <property type="match status" value="1"/>
</dbReference>
<dbReference type="SUPFAM" id="SSF46946">
    <property type="entry name" value="S13-like H2TH domain"/>
    <property type="match status" value="1"/>
</dbReference>
<dbReference type="PROSITE" id="PS51066">
    <property type="entry name" value="ZF_FPG_2"/>
    <property type="match status" value="1"/>
</dbReference>
<dbReference type="EC" id="4.2.99.18" evidence="15"/>
<gene>
    <name evidence="15" type="primary">mutM</name>
    <name evidence="15" type="synonym">fpg</name>
    <name evidence="18" type="ORF">AMJ83_04565</name>
</gene>
<keyword evidence="5 15" id="KW-0227">DNA damage</keyword>
<evidence type="ECO:0000313" key="19">
    <source>
        <dbReference type="Proteomes" id="UP000051373"/>
    </source>
</evidence>
<dbReference type="EMBL" id="LJUJ01000007">
    <property type="protein sequence ID" value="KPK63950.1"/>
    <property type="molecule type" value="Genomic_DNA"/>
</dbReference>
<dbReference type="GO" id="GO:0008270">
    <property type="term" value="F:zinc ion binding"/>
    <property type="evidence" value="ECO:0007669"/>
    <property type="project" value="UniProtKB-UniRule"/>
</dbReference>
<evidence type="ECO:0000256" key="8">
    <source>
        <dbReference type="ARBA" id="ARBA00022833"/>
    </source>
</evidence>
<comment type="caution">
    <text evidence="15">Lacks conserved residue(s) required for the propagation of feature annotation.</text>
</comment>
<evidence type="ECO:0000256" key="11">
    <source>
        <dbReference type="ARBA" id="ARBA00023239"/>
    </source>
</evidence>
<feature type="domain" description="Formamidopyrimidine-DNA glycosylase catalytic" evidence="17">
    <location>
        <begin position="2"/>
        <end position="114"/>
    </location>
</feature>
<dbReference type="InterPro" id="IPR020629">
    <property type="entry name" value="FPG_Glyclase"/>
</dbReference>
<dbReference type="SUPFAM" id="SSF81624">
    <property type="entry name" value="N-terminal domain of MutM-like DNA repair proteins"/>
    <property type="match status" value="1"/>
</dbReference>
<dbReference type="NCBIfam" id="TIGR00577">
    <property type="entry name" value="fpg"/>
    <property type="match status" value="1"/>
</dbReference>
<comment type="caution">
    <text evidence="18">The sequence shown here is derived from an EMBL/GenBank/DDBJ whole genome shotgun (WGS) entry which is preliminary data.</text>
</comment>
<comment type="catalytic activity">
    <reaction evidence="14 15">
        <text>2'-deoxyribonucleotide-(2'-deoxyribose 5'-phosphate)-2'-deoxyribonucleotide-DNA = a 3'-end 2'-deoxyribonucleotide-(2,3-dehydro-2,3-deoxyribose 5'-phosphate)-DNA + a 5'-end 5'-phospho-2'-deoxyribonucleoside-DNA + H(+)</text>
        <dbReference type="Rhea" id="RHEA:66592"/>
        <dbReference type="Rhea" id="RHEA-COMP:13180"/>
        <dbReference type="Rhea" id="RHEA-COMP:16897"/>
        <dbReference type="Rhea" id="RHEA-COMP:17067"/>
        <dbReference type="ChEBI" id="CHEBI:15378"/>
        <dbReference type="ChEBI" id="CHEBI:136412"/>
        <dbReference type="ChEBI" id="CHEBI:157695"/>
        <dbReference type="ChEBI" id="CHEBI:167181"/>
        <dbReference type="EC" id="4.2.99.18"/>
    </reaction>
</comment>
<feature type="binding site" evidence="15">
    <location>
        <position position="111"/>
    </location>
    <ligand>
        <name>DNA</name>
        <dbReference type="ChEBI" id="CHEBI:16991"/>
    </ligand>
</feature>
<dbReference type="GO" id="GO:0140078">
    <property type="term" value="F:class I DNA-(apurinic or apyrimidinic site) endonuclease activity"/>
    <property type="evidence" value="ECO:0007669"/>
    <property type="project" value="UniProtKB-EC"/>
</dbReference>
<dbReference type="PROSITE" id="PS01242">
    <property type="entry name" value="ZF_FPG_1"/>
    <property type="match status" value="1"/>
</dbReference>
<dbReference type="HAMAP" id="MF_00103">
    <property type="entry name" value="Fapy_DNA_glycosyl"/>
    <property type="match status" value="1"/>
</dbReference>
<keyword evidence="11 15" id="KW-0456">Lyase</keyword>
<protein>
    <recommendedName>
        <fullName evidence="15">Formamidopyrimidine-DNA glycosylase</fullName>
        <shortName evidence="15">Fapy-DNA glycosylase</shortName>
        <ecNumber evidence="15">3.2.2.23</ecNumber>
    </recommendedName>
    <alternativeName>
        <fullName evidence="15">DNA-(apurinic or apyrimidinic site) lyase MutM</fullName>
        <shortName evidence="15">AP lyase MutM</shortName>
        <ecNumber evidence="15">4.2.99.18</ecNumber>
    </alternativeName>
</protein>
<dbReference type="STRING" id="1703779.AMJ83_04565"/>
<accession>A0A0S8FTT9</accession>
<dbReference type="Pfam" id="PF06831">
    <property type="entry name" value="H2TH"/>
    <property type="match status" value="1"/>
</dbReference>
<evidence type="ECO:0000256" key="1">
    <source>
        <dbReference type="ARBA" id="ARBA00001668"/>
    </source>
</evidence>
<reference evidence="18 19" key="1">
    <citation type="journal article" date="2015" name="Microbiome">
        <title>Genomic resolution of linkages in carbon, nitrogen, and sulfur cycling among widespread estuary sediment bacteria.</title>
        <authorList>
            <person name="Baker B.J."/>
            <person name="Lazar C.S."/>
            <person name="Teske A.P."/>
            <person name="Dick G.J."/>
        </authorList>
    </citation>
    <scope>NUCLEOTIDE SEQUENCE [LARGE SCALE GENOMIC DNA]</scope>
    <source>
        <strain evidence="18">SM23_42</strain>
    </source>
</reference>
<evidence type="ECO:0000259" key="16">
    <source>
        <dbReference type="PROSITE" id="PS51066"/>
    </source>
</evidence>
<feature type="active site" description="Schiff-base intermediate with DNA" evidence="15">
    <location>
        <position position="2"/>
    </location>
</feature>
<dbReference type="FunFam" id="1.10.8.50:FF:000003">
    <property type="entry name" value="Formamidopyrimidine-DNA glycosylase"/>
    <property type="match status" value="1"/>
</dbReference>
<dbReference type="PANTHER" id="PTHR22993:SF9">
    <property type="entry name" value="FORMAMIDOPYRIMIDINE-DNA GLYCOSYLASE"/>
    <property type="match status" value="1"/>
</dbReference>
<dbReference type="GO" id="GO:0003684">
    <property type="term" value="F:damaged DNA binding"/>
    <property type="evidence" value="ECO:0007669"/>
    <property type="project" value="InterPro"/>
</dbReference>
<evidence type="ECO:0000256" key="13">
    <source>
        <dbReference type="ARBA" id="ARBA00023295"/>
    </source>
</evidence>
<dbReference type="AlphaFoldDB" id="A0A0S8FTT9"/>
<evidence type="ECO:0000313" key="18">
    <source>
        <dbReference type="EMBL" id="KPK63950.1"/>
    </source>
</evidence>
<comment type="catalytic activity">
    <reaction evidence="1 15">
        <text>Hydrolysis of DNA containing ring-opened 7-methylguanine residues, releasing 2,6-diamino-4-hydroxy-5-(N-methyl)formamidopyrimidine.</text>
        <dbReference type="EC" id="3.2.2.23"/>
    </reaction>
</comment>
<dbReference type="InterPro" id="IPR035937">
    <property type="entry name" value="FPG_N"/>
</dbReference>
<dbReference type="PANTHER" id="PTHR22993">
    <property type="entry name" value="FORMAMIDOPYRIMIDINE-DNA GLYCOSYLASE"/>
    <property type="match status" value="1"/>
</dbReference>
<evidence type="ECO:0000256" key="3">
    <source>
        <dbReference type="ARBA" id="ARBA00011245"/>
    </source>
</evidence>
<keyword evidence="6 15" id="KW-0863">Zinc-finger</keyword>
<dbReference type="InterPro" id="IPR000214">
    <property type="entry name" value="Znf_DNA_glyclase/AP_lyase"/>
</dbReference>